<feature type="region of interest" description="Disordered" evidence="1">
    <location>
        <begin position="54"/>
        <end position="73"/>
    </location>
</feature>
<evidence type="ECO:0008006" key="5">
    <source>
        <dbReference type="Google" id="ProtNLM"/>
    </source>
</evidence>
<evidence type="ECO:0000313" key="3">
    <source>
        <dbReference type="EMBL" id="MBB4931578.1"/>
    </source>
</evidence>
<name>A0A7W7RGI7_9ACTN</name>
<keyword evidence="2" id="KW-1133">Transmembrane helix</keyword>
<evidence type="ECO:0000256" key="1">
    <source>
        <dbReference type="SAM" id="MobiDB-lite"/>
    </source>
</evidence>
<feature type="compositionally biased region" description="Basic and acidic residues" evidence="1">
    <location>
        <begin position="56"/>
        <end position="73"/>
    </location>
</feature>
<feature type="transmembrane region" description="Helical" evidence="2">
    <location>
        <begin position="7"/>
        <end position="27"/>
    </location>
</feature>
<keyword evidence="2" id="KW-0812">Transmembrane</keyword>
<reference evidence="3 4" key="1">
    <citation type="submission" date="2020-08" db="EMBL/GenBank/DDBJ databases">
        <title>Sequencing the genomes of 1000 actinobacteria strains.</title>
        <authorList>
            <person name="Klenk H.-P."/>
        </authorList>
    </citation>
    <scope>NUCLEOTIDE SEQUENCE [LARGE SCALE GENOMIC DNA]</scope>
    <source>
        <strain evidence="3 4">DSM 102030</strain>
    </source>
</reference>
<organism evidence="3 4">
    <name type="scientific">Lipingzhangella halophila</name>
    <dbReference type="NCBI Taxonomy" id="1783352"/>
    <lineage>
        <taxon>Bacteria</taxon>
        <taxon>Bacillati</taxon>
        <taxon>Actinomycetota</taxon>
        <taxon>Actinomycetes</taxon>
        <taxon>Streptosporangiales</taxon>
        <taxon>Nocardiopsidaceae</taxon>
        <taxon>Lipingzhangella</taxon>
    </lineage>
</organism>
<dbReference type="Proteomes" id="UP000523007">
    <property type="component" value="Unassembled WGS sequence"/>
</dbReference>
<keyword evidence="2" id="KW-0472">Membrane</keyword>
<gene>
    <name evidence="3" type="ORF">F4561_002398</name>
</gene>
<dbReference type="AlphaFoldDB" id="A0A7W7RGI7"/>
<evidence type="ECO:0000256" key="2">
    <source>
        <dbReference type="SAM" id="Phobius"/>
    </source>
</evidence>
<proteinExistence type="predicted"/>
<dbReference type="EMBL" id="JACHJT010000001">
    <property type="protein sequence ID" value="MBB4931578.1"/>
    <property type="molecule type" value="Genomic_DNA"/>
</dbReference>
<evidence type="ECO:0000313" key="4">
    <source>
        <dbReference type="Proteomes" id="UP000523007"/>
    </source>
</evidence>
<dbReference type="InterPro" id="IPR021449">
    <property type="entry name" value="DUF3099"/>
</dbReference>
<sequence length="73" mass="8172">MKRRVRRYAWLMGTCLVLFAGSLPVYYVFGVGWALLMCVVAMVIPPFAAIIGNISDPRDPEDHDALYGPNAER</sequence>
<comment type="caution">
    <text evidence="3">The sequence shown here is derived from an EMBL/GenBank/DDBJ whole genome shotgun (WGS) entry which is preliminary data.</text>
</comment>
<dbReference type="RefSeq" id="WP_184577941.1">
    <property type="nucleotide sequence ID" value="NZ_JACHJT010000001.1"/>
</dbReference>
<accession>A0A7W7RGI7</accession>
<dbReference type="Pfam" id="PF11298">
    <property type="entry name" value="DUF3099"/>
    <property type="match status" value="1"/>
</dbReference>
<feature type="transmembrane region" description="Helical" evidence="2">
    <location>
        <begin position="33"/>
        <end position="54"/>
    </location>
</feature>
<keyword evidence="4" id="KW-1185">Reference proteome</keyword>
<protein>
    <recommendedName>
        <fullName evidence="5">DUF3099 family protein</fullName>
    </recommendedName>
</protein>